<dbReference type="InterPro" id="IPR002182">
    <property type="entry name" value="NB-ARC"/>
</dbReference>
<dbReference type="AlphaFoldDB" id="A0AAU9RT27"/>
<dbReference type="InterPro" id="IPR027417">
    <property type="entry name" value="P-loop_NTPase"/>
</dbReference>
<gene>
    <name evidence="2" type="ORF">TAV2_LOCUS6751</name>
</gene>
<sequence>MDIDNKNNGKANHCVYISFDNNDSLIFSFINYLKATFNRHGVYQLDDQRDRFAEKIRALVVVFSKNYTFSAPENLVNNLNKKDLVVVPVLRGGTVSSMLDQMTMWPQILLDSVVLPGHVYTEKQSEPEFMDAIARDVFEKLYPTEGIGIHKRLEEIENLLCEQPWGVRTLGIFGKPGIGKTTLATTVFNHMSGGYDEACLIKEFHTKYNGESLDPEYFSETPMEKFDLNSSDLEPSHRKKRVLVALDDVRNAREAKSFLGGFDKFGLGSLIIITSSNEQILKECEMDVVYELKGLDDEDALKLFTRSAFGKNVVEKNLLAWSMKEIECYDGNPRDIRSHASKTMVEMEPVLPDDVCEVIITNGHDVSCDIAKNTCVRISPYEEDDEPQEIKEFPSDPNDVLATRDTIMLTARDMYTEHEFRSYSRKNPGFGLYNRISKSLPTYRLDYNYVMRSLSEHLHRKHHVLLHGFASQLQKISQSFSNSRDHDLLEQHLQGLLILSGGCNIVKRCIDVVRKQRELNLKGLYGTREKRSRTTELLKIKLERDQANGMRQYISN</sequence>
<reference evidence="2 3" key="1">
    <citation type="submission" date="2022-03" db="EMBL/GenBank/DDBJ databases">
        <authorList>
            <person name="Nunn A."/>
            <person name="Chopra R."/>
            <person name="Nunn A."/>
            <person name="Contreras Garrido A."/>
        </authorList>
    </citation>
    <scope>NUCLEOTIDE SEQUENCE [LARGE SCALE GENOMIC DNA]</scope>
</reference>
<dbReference type="PANTHER" id="PTHR11017">
    <property type="entry name" value="LEUCINE-RICH REPEAT-CONTAINING PROTEIN"/>
    <property type="match status" value="1"/>
</dbReference>
<accession>A0AAU9RT27</accession>
<dbReference type="Gene3D" id="3.40.50.300">
    <property type="entry name" value="P-loop containing nucleotide triphosphate hydrolases"/>
    <property type="match status" value="1"/>
</dbReference>
<dbReference type="InterPro" id="IPR044974">
    <property type="entry name" value="Disease_R_plants"/>
</dbReference>
<dbReference type="EMBL" id="OU466858">
    <property type="protein sequence ID" value="CAH2046350.1"/>
    <property type="molecule type" value="Genomic_DNA"/>
</dbReference>
<evidence type="ECO:0000313" key="2">
    <source>
        <dbReference type="EMBL" id="CAH2046350.1"/>
    </source>
</evidence>
<dbReference type="PRINTS" id="PR00364">
    <property type="entry name" value="DISEASERSIST"/>
</dbReference>
<dbReference type="PANTHER" id="PTHR11017:SF412">
    <property type="entry name" value="DISEASE RESISTANCE PROTEIN (TIR-NBS-LRR CLASS)"/>
    <property type="match status" value="1"/>
</dbReference>
<dbReference type="Gene3D" id="3.40.50.10140">
    <property type="entry name" value="Toll/interleukin-1 receptor homology (TIR) domain"/>
    <property type="match status" value="1"/>
</dbReference>
<proteinExistence type="predicted"/>
<dbReference type="GO" id="GO:0006952">
    <property type="term" value="P:defense response"/>
    <property type="evidence" value="ECO:0007669"/>
    <property type="project" value="InterPro"/>
</dbReference>
<dbReference type="SUPFAM" id="SSF52540">
    <property type="entry name" value="P-loop containing nucleoside triphosphate hydrolases"/>
    <property type="match status" value="1"/>
</dbReference>
<dbReference type="Proteomes" id="UP000836841">
    <property type="component" value="Chromosome 2"/>
</dbReference>
<keyword evidence="3" id="KW-1185">Reference proteome</keyword>
<dbReference type="SUPFAM" id="SSF52200">
    <property type="entry name" value="Toll/Interleukin receptor TIR domain"/>
    <property type="match status" value="1"/>
</dbReference>
<evidence type="ECO:0000313" key="3">
    <source>
        <dbReference type="Proteomes" id="UP000836841"/>
    </source>
</evidence>
<feature type="domain" description="NB-ARC" evidence="1">
    <location>
        <begin position="151"/>
        <end position="312"/>
    </location>
</feature>
<dbReference type="InterPro" id="IPR035897">
    <property type="entry name" value="Toll_tir_struct_dom_sf"/>
</dbReference>
<name>A0AAU9RT27_THLAR</name>
<organism evidence="2 3">
    <name type="scientific">Thlaspi arvense</name>
    <name type="common">Field penny-cress</name>
    <dbReference type="NCBI Taxonomy" id="13288"/>
    <lineage>
        <taxon>Eukaryota</taxon>
        <taxon>Viridiplantae</taxon>
        <taxon>Streptophyta</taxon>
        <taxon>Embryophyta</taxon>
        <taxon>Tracheophyta</taxon>
        <taxon>Spermatophyta</taxon>
        <taxon>Magnoliopsida</taxon>
        <taxon>eudicotyledons</taxon>
        <taxon>Gunneridae</taxon>
        <taxon>Pentapetalae</taxon>
        <taxon>rosids</taxon>
        <taxon>malvids</taxon>
        <taxon>Brassicales</taxon>
        <taxon>Brassicaceae</taxon>
        <taxon>Thlaspideae</taxon>
        <taxon>Thlaspi</taxon>
    </lineage>
</organism>
<dbReference type="GO" id="GO:0043531">
    <property type="term" value="F:ADP binding"/>
    <property type="evidence" value="ECO:0007669"/>
    <property type="project" value="InterPro"/>
</dbReference>
<evidence type="ECO:0000259" key="1">
    <source>
        <dbReference type="Pfam" id="PF00931"/>
    </source>
</evidence>
<dbReference type="Pfam" id="PF00931">
    <property type="entry name" value="NB-ARC"/>
    <property type="match status" value="1"/>
</dbReference>
<protein>
    <recommendedName>
        <fullName evidence="1">NB-ARC domain-containing protein</fullName>
    </recommendedName>
</protein>